<accession>A0A0D0DD64</accession>
<reference evidence="1 2" key="1">
    <citation type="submission" date="2014-04" db="EMBL/GenBank/DDBJ databases">
        <authorList>
            <consortium name="DOE Joint Genome Institute"/>
            <person name="Kuo A."/>
            <person name="Kohler A."/>
            <person name="Jargeat P."/>
            <person name="Nagy L.G."/>
            <person name="Floudas D."/>
            <person name="Copeland A."/>
            <person name="Barry K.W."/>
            <person name="Cichocki N."/>
            <person name="Veneault-Fourrey C."/>
            <person name="LaButti K."/>
            <person name="Lindquist E.A."/>
            <person name="Lipzen A."/>
            <person name="Lundell T."/>
            <person name="Morin E."/>
            <person name="Murat C."/>
            <person name="Sun H."/>
            <person name="Tunlid A."/>
            <person name="Henrissat B."/>
            <person name="Grigoriev I.V."/>
            <person name="Hibbett D.S."/>
            <person name="Martin F."/>
            <person name="Nordberg H.P."/>
            <person name="Cantor M.N."/>
            <person name="Hua S.X."/>
        </authorList>
    </citation>
    <scope>NUCLEOTIDE SEQUENCE [LARGE SCALE GENOMIC DNA]</scope>
    <source>
        <strain evidence="1 2">Ve08.2h10</strain>
    </source>
</reference>
<keyword evidence="2" id="KW-1185">Reference proteome</keyword>
<dbReference type="EMBL" id="KN828201">
    <property type="protein sequence ID" value="KIK75310.1"/>
    <property type="molecule type" value="Genomic_DNA"/>
</dbReference>
<organism evidence="1 2">
    <name type="scientific">Paxillus rubicundulus Ve08.2h10</name>
    <dbReference type="NCBI Taxonomy" id="930991"/>
    <lineage>
        <taxon>Eukaryota</taxon>
        <taxon>Fungi</taxon>
        <taxon>Dikarya</taxon>
        <taxon>Basidiomycota</taxon>
        <taxon>Agaricomycotina</taxon>
        <taxon>Agaricomycetes</taxon>
        <taxon>Agaricomycetidae</taxon>
        <taxon>Boletales</taxon>
        <taxon>Paxilineae</taxon>
        <taxon>Paxillaceae</taxon>
        <taxon>Paxillus</taxon>
    </lineage>
</organism>
<dbReference type="AlphaFoldDB" id="A0A0D0DD64"/>
<gene>
    <name evidence="1" type="ORF">PAXRUDRAFT_173213</name>
</gene>
<proteinExistence type="predicted"/>
<name>A0A0D0DD64_9AGAM</name>
<dbReference type="Proteomes" id="UP000054538">
    <property type="component" value="Unassembled WGS sequence"/>
</dbReference>
<dbReference type="HOGENOM" id="CLU_006344_16_0_1"/>
<protein>
    <submittedName>
        <fullName evidence="1">Uncharacterized protein</fullName>
    </submittedName>
</protein>
<dbReference type="STRING" id="930991.A0A0D0DD64"/>
<dbReference type="InParanoid" id="A0A0D0DD64"/>
<evidence type="ECO:0000313" key="1">
    <source>
        <dbReference type="EMBL" id="KIK75310.1"/>
    </source>
</evidence>
<reference evidence="2" key="2">
    <citation type="submission" date="2015-01" db="EMBL/GenBank/DDBJ databases">
        <title>Evolutionary Origins and Diversification of the Mycorrhizal Mutualists.</title>
        <authorList>
            <consortium name="DOE Joint Genome Institute"/>
            <consortium name="Mycorrhizal Genomics Consortium"/>
            <person name="Kohler A."/>
            <person name="Kuo A."/>
            <person name="Nagy L.G."/>
            <person name="Floudas D."/>
            <person name="Copeland A."/>
            <person name="Barry K.W."/>
            <person name="Cichocki N."/>
            <person name="Veneault-Fourrey C."/>
            <person name="LaButti K."/>
            <person name="Lindquist E.A."/>
            <person name="Lipzen A."/>
            <person name="Lundell T."/>
            <person name="Morin E."/>
            <person name="Murat C."/>
            <person name="Riley R."/>
            <person name="Ohm R."/>
            <person name="Sun H."/>
            <person name="Tunlid A."/>
            <person name="Henrissat B."/>
            <person name="Grigoriev I.V."/>
            <person name="Hibbett D.S."/>
            <person name="Martin F."/>
        </authorList>
    </citation>
    <scope>NUCLEOTIDE SEQUENCE [LARGE SCALE GENOMIC DNA]</scope>
    <source>
        <strain evidence="2">Ve08.2h10</strain>
    </source>
</reference>
<sequence>MLPVTSVVLVACKQNTFAQCLSCPRFNCIFVGTNSDHPEEMGISSYVIAHVLMFFSFTFKGVLYPCAAIQWFNKIGDSPDEDTRMWMVHPAFLPNHSPHTTVIHSDTVYCAAHLVPIHSSKEIPCNIKPYHLYDAFRAFYVNKYADYHTFEIAG</sequence>
<evidence type="ECO:0000313" key="2">
    <source>
        <dbReference type="Proteomes" id="UP000054538"/>
    </source>
</evidence>
<dbReference type="OrthoDB" id="3187773at2759"/>